<name>A0AAJ0G767_9PEZI</name>
<evidence type="ECO:0000313" key="3">
    <source>
        <dbReference type="EMBL" id="KAK3051635.1"/>
    </source>
</evidence>
<protein>
    <submittedName>
        <fullName evidence="3">Uncharacterized protein</fullName>
    </submittedName>
</protein>
<evidence type="ECO:0000256" key="2">
    <source>
        <dbReference type="SAM" id="Phobius"/>
    </source>
</evidence>
<evidence type="ECO:0000313" key="4">
    <source>
        <dbReference type="Proteomes" id="UP001271007"/>
    </source>
</evidence>
<evidence type="ECO:0000256" key="1">
    <source>
        <dbReference type="SAM" id="MobiDB-lite"/>
    </source>
</evidence>
<proteinExistence type="predicted"/>
<keyword evidence="4" id="KW-1185">Reference proteome</keyword>
<accession>A0AAJ0G767</accession>
<keyword evidence="2" id="KW-0812">Transmembrane</keyword>
<keyword evidence="2" id="KW-0472">Membrane</keyword>
<gene>
    <name evidence="3" type="ORF">LTR09_007290</name>
</gene>
<reference evidence="3" key="1">
    <citation type="submission" date="2023-04" db="EMBL/GenBank/DDBJ databases">
        <title>Black Yeasts Isolated from many extreme environments.</title>
        <authorList>
            <person name="Coleine C."/>
            <person name="Stajich J.E."/>
            <person name="Selbmann L."/>
        </authorList>
    </citation>
    <scope>NUCLEOTIDE SEQUENCE</scope>
    <source>
        <strain evidence="3">CCFEE 5312</strain>
    </source>
</reference>
<keyword evidence="2" id="KW-1133">Transmembrane helix</keyword>
<comment type="caution">
    <text evidence="3">The sequence shown here is derived from an EMBL/GenBank/DDBJ whole genome shotgun (WGS) entry which is preliminary data.</text>
</comment>
<dbReference type="EMBL" id="JAWDJX010000025">
    <property type="protein sequence ID" value="KAK3051635.1"/>
    <property type="molecule type" value="Genomic_DNA"/>
</dbReference>
<organism evidence="3 4">
    <name type="scientific">Extremus antarcticus</name>
    <dbReference type="NCBI Taxonomy" id="702011"/>
    <lineage>
        <taxon>Eukaryota</taxon>
        <taxon>Fungi</taxon>
        <taxon>Dikarya</taxon>
        <taxon>Ascomycota</taxon>
        <taxon>Pezizomycotina</taxon>
        <taxon>Dothideomycetes</taxon>
        <taxon>Dothideomycetidae</taxon>
        <taxon>Mycosphaerellales</taxon>
        <taxon>Extremaceae</taxon>
        <taxon>Extremus</taxon>
    </lineage>
</organism>
<feature type="region of interest" description="Disordered" evidence="1">
    <location>
        <begin position="1"/>
        <end position="38"/>
    </location>
</feature>
<feature type="compositionally biased region" description="Basic and acidic residues" evidence="1">
    <location>
        <begin position="14"/>
        <end position="34"/>
    </location>
</feature>
<dbReference type="Proteomes" id="UP001271007">
    <property type="component" value="Unassembled WGS sequence"/>
</dbReference>
<sequence length="93" mass="9993">MSTQPSPEGIASEKAAKAEHQEFPGYDDPHKAALEDNPAQTERLTWSVALSALFLGTSFTGPIIFGFILVTPILVQLGDLLGGEHIDFWIPSG</sequence>
<dbReference type="AlphaFoldDB" id="A0AAJ0G767"/>
<feature type="transmembrane region" description="Helical" evidence="2">
    <location>
        <begin position="44"/>
        <end position="70"/>
    </location>
</feature>